<reference evidence="1 4" key="2">
    <citation type="submission" date="2020-08" db="EMBL/GenBank/DDBJ databases">
        <title>Genomic Encyclopedia of Type Strains, Phase IV (KMG-V): Genome sequencing to study the core and pangenomes of soil and plant-associated prokaryotes.</title>
        <authorList>
            <person name="Whitman W."/>
        </authorList>
    </citation>
    <scope>NUCLEOTIDE SEQUENCE [LARGE SCALE GENOMIC DNA]</scope>
    <source>
        <strain evidence="1 4">SEMIA 4060</strain>
    </source>
</reference>
<evidence type="ECO:0000313" key="1">
    <source>
        <dbReference type="EMBL" id="MBB6489336.1"/>
    </source>
</evidence>
<dbReference type="AlphaFoldDB" id="A0A1C3X7T7"/>
<evidence type="ECO:0000313" key="2">
    <source>
        <dbReference type="EMBL" id="SCB48186.1"/>
    </source>
</evidence>
<organism evidence="2 3">
    <name type="scientific">Rhizobium lusitanum</name>
    <dbReference type="NCBI Taxonomy" id="293958"/>
    <lineage>
        <taxon>Bacteria</taxon>
        <taxon>Pseudomonadati</taxon>
        <taxon>Pseudomonadota</taxon>
        <taxon>Alphaproteobacteria</taxon>
        <taxon>Hyphomicrobiales</taxon>
        <taxon>Rhizobiaceae</taxon>
        <taxon>Rhizobium/Agrobacterium group</taxon>
        <taxon>Rhizobium</taxon>
    </lineage>
</organism>
<dbReference type="OrthoDB" id="7066078at2"/>
<accession>A0A1C3X7T7</accession>
<evidence type="ECO:0000313" key="4">
    <source>
        <dbReference type="Proteomes" id="UP000565576"/>
    </source>
</evidence>
<dbReference type="EMBL" id="FMAF01000027">
    <property type="protein sequence ID" value="SCB48186.1"/>
    <property type="molecule type" value="Genomic_DNA"/>
</dbReference>
<sequence>MGYHLRDDQYQRLVVFHERAGRLSDSEALMALADNAFQEEFGHKLFTLLKVDRAAGVMRRIYSTDLNYSPLGGTKPLADDEWSRRVGAGRHFLGKDCEDMKRYFADHETLIKMGLVGVLNTAVVWRNEVIGWINLLDAAEHYTLEMCDLAGLYAQALAPSFLAN</sequence>
<name>A0A1C3X7T7_9HYPH</name>
<dbReference type="Proteomes" id="UP000199205">
    <property type="component" value="Unassembled WGS sequence"/>
</dbReference>
<dbReference type="SUPFAM" id="SSF55781">
    <property type="entry name" value="GAF domain-like"/>
    <property type="match status" value="1"/>
</dbReference>
<dbReference type="EMBL" id="JACHBG010000037">
    <property type="protein sequence ID" value="MBB6489336.1"/>
    <property type="molecule type" value="Genomic_DNA"/>
</dbReference>
<protein>
    <recommendedName>
        <fullName evidence="5">GAF domain-containing protein</fullName>
    </recommendedName>
</protein>
<dbReference type="RefSeq" id="WP_015342013.1">
    <property type="nucleotide sequence ID" value="NZ_FMAF01000027.1"/>
</dbReference>
<evidence type="ECO:0000313" key="3">
    <source>
        <dbReference type="Proteomes" id="UP000199205"/>
    </source>
</evidence>
<gene>
    <name evidence="2" type="ORF">GA0061101_12733</name>
    <name evidence="1" type="ORF">GGD46_006663</name>
</gene>
<dbReference type="Proteomes" id="UP000565576">
    <property type="component" value="Unassembled WGS sequence"/>
</dbReference>
<evidence type="ECO:0008006" key="5">
    <source>
        <dbReference type="Google" id="ProtNLM"/>
    </source>
</evidence>
<proteinExistence type="predicted"/>
<reference evidence="2 3" key="1">
    <citation type="submission" date="2016-08" db="EMBL/GenBank/DDBJ databases">
        <authorList>
            <person name="Seilhamer J.J."/>
        </authorList>
    </citation>
    <scope>NUCLEOTIDE SEQUENCE [LARGE SCALE GENOMIC DNA]</scope>
    <source>
        <strain evidence="2 3">P1-7</strain>
    </source>
</reference>